<evidence type="ECO:0000259" key="2">
    <source>
        <dbReference type="PROSITE" id="PS50157"/>
    </source>
</evidence>
<keyword evidence="1" id="KW-0863">Zinc-finger</keyword>
<keyword evidence="4" id="KW-1185">Reference proteome</keyword>
<dbReference type="PROSITE" id="PS50157">
    <property type="entry name" value="ZINC_FINGER_C2H2_2"/>
    <property type="match status" value="1"/>
</dbReference>
<keyword evidence="1" id="KW-0862">Zinc</keyword>
<protein>
    <recommendedName>
        <fullName evidence="2">C2H2-type domain-containing protein</fullName>
    </recommendedName>
</protein>
<dbReference type="InterPro" id="IPR013087">
    <property type="entry name" value="Znf_C2H2_type"/>
</dbReference>
<keyword evidence="1" id="KW-0479">Metal-binding</keyword>
<reference evidence="3" key="1">
    <citation type="submission" date="2022-07" db="EMBL/GenBank/DDBJ databases">
        <title>Phylogenomic reconstructions and comparative analyses of Kickxellomycotina fungi.</title>
        <authorList>
            <person name="Reynolds N.K."/>
            <person name="Stajich J.E."/>
            <person name="Barry K."/>
            <person name="Grigoriev I.V."/>
            <person name="Crous P."/>
            <person name="Smith M.E."/>
        </authorList>
    </citation>
    <scope>NUCLEOTIDE SEQUENCE</scope>
    <source>
        <strain evidence="3">NBRC 105414</strain>
    </source>
</reference>
<dbReference type="PROSITE" id="PS00028">
    <property type="entry name" value="ZINC_FINGER_C2H2_1"/>
    <property type="match status" value="1"/>
</dbReference>
<evidence type="ECO:0000313" key="4">
    <source>
        <dbReference type="Proteomes" id="UP001140217"/>
    </source>
</evidence>
<dbReference type="GO" id="GO:0008270">
    <property type="term" value="F:zinc ion binding"/>
    <property type="evidence" value="ECO:0007669"/>
    <property type="project" value="UniProtKB-KW"/>
</dbReference>
<accession>A0A9W8LI26</accession>
<dbReference type="Proteomes" id="UP001140217">
    <property type="component" value="Unassembled WGS sequence"/>
</dbReference>
<dbReference type="OrthoDB" id="5515233at2759"/>
<evidence type="ECO:0000313" key="3">
    <source>
        <dbReference type="EMBL" id="KAJ2779866.1"/>
    </source>
</evidence>
<dbReference type="EMBL" id="JANBUL010000159">
    <property type="protein sequence ID" value="KAJ2779866.1"/>
    <property type="molecule type" value="Genomic_DNA"/>
</dbReference>
<dbReference type="AlphaFoldDB" id="A0A9W8LI26"/>
<name>A0A9W8LI26_9FUNG</name>
<sequence>MRGALPNLASPPSSTMSVRSVYASAVAKLKARVYRNNAYVCFYCGAEYYDQDDYNTHVEVMHYHER</sequence>
<comment type="caution">
    <text evidence="3">The sequence shown here is derived from an EMBL/GenBank/DDBJ whole genome shotgun (WGS) entry which is preliminary data.</text>
</comment>
<feature type="domain" description="C2H2-type" evidence="2">
    <location>
        <begin position="39"/>
        <end position="66"/>
    </location>
</feature>
<organism evidence="3 4">
    <name type="scientific">Coemansia javaensis</name>
    <dbReference type="NCBI Taxonomy" id="2761396"/>
    <lineage>
        <taxon>Eukaryota</taxon>
        <taxon>Fungi</taxon>
        <taxon>Fungi incertae sedis</taxon>
        <taxon>Zoopagomycota</taxon>
        <taxon>Kickxellomycotina</taxon>
        <taxon>Kickxellomycetes</taxon>
        <taxon>Kickxellales</taxon>
        <taxon>Kickxellaceae</taxon>
        <taxon>Coemansia</taxon>
    </lineage>
</organism>
<proteinExistence type="predicted"/>
<evidence type="ECO:0000256" key="1">
    <source>
        <dbReference type="PROSITE-ProRule" id="PRU00042"/>
    </source>
</evidence>
<gene>
    <name evidence="3" type="ORF">H4R18_003759</name>
</gene>